<organism evidence="9 10">
    <name type="scientific">Owenia fusiformis</name>
    <name type="common">Polychaete worm</name>
    <dbReference type="NCBI Taxonomy" id="6347"/>
    <lineage>
        <taxon>Eukaryota</taxon>
        <taxon>Metazoa</taxon>
        <taxon>Spiralia</taxon>
        <taxon>Lophotrochozoa</taxon>
        <taxon>Annelida</taxon>
        <taxon>Polychaeta</taxon>
        <taxon>Sedentaria</taxon>
        <taxon>Canalipalpata</taxon>
        <taxon>Sabellida</taxon>
        <taxon>Oweniida</taxon>
        <taxon>Oweniidae</taxon>
        <taxon>Owenia</taxon>
    </lineage>
</organism>
<evidence type="ECO:0000313" key="9">
    <source>
        <dbReference type="EMBL" id="CAH1775682.1"/>
    </source>
</evidence>
<dbReference type="GO" id="GO:0003755">
    <property type="term" value="F:peptidyl-prolyl cis-trans isomerase activity"/>
    <property type="evidence" value="ECO:0007669"/>
    <property type="project" value="UniProtKB-KW"/>
</dbReference>
<dbReference type="EMBL" id="CAIIXF020000001">
    <property type="protein sequence ID" value="CAH1775682.1"/>
    <property type="molecule type" value="Genomic_DNA"/>
</dbReference>
<evidence type="ECO:0000259" key="8">
    <source>
        <dbReference type="PROSITE" id="PS50059"/>
    </source>
</evidence>
<dbReference type="OrthoDB" id="77911at2759"/>
<comment type="catalytic activity">
    <reaction evidence="1 5">
        <text>[protein]-peptidylproline (omega=180) = [protein]-peptidylproline (omega=0)</text>
        <dbReference type="Rhea" id="RHEA:16237"/>
        <dbReference type="Rhea" id="RHEA-COMP:10747"/>
        <dbReference type="Rhea" id="RHEA-COMP:10748"/>
        <dbReference type="ChEBI" id="CHEBI:83833"/>
        <dbReference type="ChEBI" id="CHEBI:83834"/>
        <dbReference type="EC" id="5.2.1.8"/>
    </reaction>
</comment>
<sequence>MHLQLQLVFISSIILFHYTDDALGQKKKKKELEIIVEHKPEECYTVAADGDEVTIHYTGSLESGAVFDSSRRPGRYPLPFVLGQGRVIQGWEQGIKGMCVGEKRKLIIPSHLGYGKQGLPPAIPGGATLIFETELVSIKPGSAGDNIEAKIVSLIRVLAIPMAACMVVYQLYKKYQREEQDKVAAKKESKEERKTKKKRN</sequence>
<protein>
    <recommendedName>
        <fullName evidence="2 5">peptidylprolyl isomerase</fullName>
        <ecNumber evidence="2 5">5.2.1.8</ecNumber>
    </recommendedName>
</protein>
<dbReference type="SUPFAM" id="SSF54534">
    <property type="entry name" value="FKBP-like"/>
    <property type="match status" value="1"/>
</dbReference>
<evidence type="ECO:0000256" key="6">
    <source>
        <dbReference type="SAM" id="MobiDB-lite"/>
    </source>
</evidence>
<keyword evidence="7" id="KW-0732">Signal</keyword>
<dbReference type="FunFam" id="3.10.50.40:FF:000006">
    <property type="entry name" value="Peptidyl-prolyl cis-trans isomerase"/>
    <property type="match status" value="1"/>
</dbReference>
<reference evidence="9" key="1">
    <citation type="submission" date="2022-03" db="EMBL/GenBank/DDBJ databases">
        <authorList>
            <person name="Martin C."/>
        </authorList>
    </citation>
    <scope>NUCLEOTIDE SEQUENCE</scope>
</reference>
<feature type="compositionally biased region" description="Basic and acidic residues" evidence="6">
    <location>
        <begin position="179"/>
        <end position="194"/>
    </location>
</feature>
<dbReference type="InterPro" id="IPR046357">
    <property type="entry name" value="PPIase_dom_sf"/>
</dbReference>
<gene>
    <name evidence="9" type="ORF">OFUS_LOCUS2956</name>
</gene>
<evidence type="ECO:0000256" key="4">
    <source>
        <dbReference type="ARBA" id="ARBA00023235"/>
    </source>
</evidence>
<comment type="caution">
    <text evidence="9">The sequence shown here is derived from an EMBL/GenBank/DDBJ whole genome shotgun (WGS) entry which is preliminary data.</text>
</comment>
<feature type="chain" id="PRO_5035871009" description="peptidylprolyl isomerase" evidence="7">
    <location>
        <begin position="25"/>
        <end position="200"/>
    </location>
</feature>
<accession>A0A8S4N3M1</accession>
<evidence type="ECO:0000256" key="2">
    <source>
        <dbReference type="ARBA" id="ARBA00013194"/>
    </source>
</evidence>
<proteinExistence type="predicted"/>
<evidence type="ECO:0000313" key="10">
    <source>
        <dbReference type="Proteomes" id="UP000749559"/>
    </source>
</evidence>
<evidence type="ECO:0000256" key="1">
    <source>
        <dbReference type="ARBA" id="ARBA00000971"/>
    </source>
</evidence>
<keyword evidence="4 5" id="KW-0413">Isomerase</keyword>
<name>A0A8S4N3M1_OWEFU</name>
<dbReference type="AlphaFoldDB" id="A0A8S4N3M1"/>
<dbReference type="GO" id="GO:0005783">
    <property type="term" value="C:endoplasmic reticulum"/>
    <property type="evidence" value="ECO:0007669"/>
    <property type="project" value="TreeGrafter"/>
</dbReference>
<evidence type="ECO:0000256" key="7">
    <source>
        <dbReference type="SAM" id="SignalP"/>
    </source>
</evidence>
<feature type="domain" description="PPIase FKBP-type" evidence="8">
    <location>
        <begin position="50"/>
        <end position="139"/>
    </location>
</feature>
<dbReference type="Gene3D" id="3.10.50.40">
    <property type="match status" value="1"/>
</dbReference>
<evidence type="ECO:0000256" key="3">
    <source>
        <dbReference type="ARBA" id="ARBA00023110"/>
    </source>
</evidence>
<keyword evidence="3 5" id="KW-0697">Rotamase</keyword>
<dbReference type="EC" id="5.2.1.8" evidence="2 5"/>
<feature type="signal peptide" evidence="7">
    <location>
        <begin position="1"/>
        <end position="24"/>
    </location>
</feature>
<dbReference type="PANTHER" id="PTHR45779:SF5">
    <property type="entry name" value="PEPTIDYLPROLYL ISOMERASE"/>
    <property type="match status" value="1"/>
</dbReference>
<feature type="region of interest" description="Disordered" evidence="6">
    <location>
        <begin position="179"/>
        <end position="200"/>
    </location>
</feature>
<dbReference type="Pfam" id="PF00254">
    <property type="entry name" value="FKBP_C"/>
    <property type="match status" value="1"/>
</dbReference>
<dbReference type="PROSITE" id="PS50059">
    <property type="entry name" value="FKBP_PPIASE"/>
    <property type="match status" value="1"/>
</dbReference>
<dbReference type="Proteomes" id="UP000749559">
    <property type="component" value="Unassembled WGS sequence"/>
</dbReference>
<dbReference type="InterPro" id="IPR001179">
    <property type="entry name" value="PPIase_FKBP_dom"/>
</dbReference>
<keyword evidence="10" id="KW-1185">Reference proteome</keyword>
<dbReference type="InterPro" id="IPR044609">
    <property type="entry name" value="FKBP2/11"/>
</dbReference>
<dbReference type="PANTHER" id="PTHR45779">
    <property type="entry name" value="PEPTIDYLPROLYL ISOMERASE"/>
    <property type="match status" value="1"/>
</dbReference>
<evidence type="ECO:0000256" key="5">
    <source>
        <dbReference type="PROSITE-ProRule" id="PRU00277"/>
    </source>
</evidence>